<dbReference type="SUPFAM" id="SSF48726">
    <property type="entry name" value="Immunoglobulin"/>
    <property type="match status" value="2"/>
</dbReference>
<dbReference type="OrthoDB" id="6244905at2759"/>
<evidence type="ECO:0000256" key="2">
    <source>
        <dbReference type="ARBA" id="ARBA00023157"/>
    </source>
</evidence>
<evidence type="ECO:0000313" key="5">
    <source>
        <dbReference type="EMBL" id="EYC23711.1"/>
    </source>
</evidence>
<accession>A0A016V8V2</accession>
<dbReference type="InterPro" id="IPR036179">
    <property type="entry name" value="Ig-like_dom_sf"/>
</dbReference>
<keyword evidence="3" id="KW-0393">Immunoglobulin domain</keyword>
<dbReference type="PROSITE" id="PS50835">
    <property type="entry name" value="IG_LIKE"/>
    <property type="match status" value="1"/>
</dbReference>
<evidence type="ECO:0000259" key="4">
    <source>
        <dbReference type="PROSITE" id="PS50835"/>
    </source>
</evidence>
<dbReference type="STRING" id="53326.A0A016V8V2"/>
<comment type="caution">
    <text evidence="5">The sequence shown here is derived from an EMBL/GenBank/DDBJ whole genome shotgun (WGS) entry which is preliminary data.</text>
</comment>
<organism evidence="5 6">
    <name type="scientific">Ancylostoma ceylanicum</name>
    <dbReference type="NCBI Taxonomy" id="53326"/>
    <lineage>
        <taxon>Eukaryota</taxon>
        <taxon>Metazoa</taxon>
        <taxon>Ecdysozoa</taxon>
        <taxon>Nematoda</taxon>
        <taxon>Chromadorea</taxon>
        <taxon>Rhabditida</taxon>
        <taxon>Rhabditina</taxon>
        <taxon>Rhabditomorpha</taxon>
        <taxon>Strongyloidea</taxon>
        <taxon>Ancylostomatidae</taxon>
        <taxon>Ancylostomatinae</taxon>
        <taxon>Ancylostoma</taxon>
    </lineage>
</organism>
<keyword evidence="2" id="KW-1015">Disulfide bond</keyword>
<dbReference type="AlphaFoldDB" id="A0A016V8V2"/>
<sequence length="437" mass="48748">MERQSIVLWIPGYKKISVDDGLVKSLVCCGDNRKVTFSCVCSSSVIKCLWYHEGKLIEAQQDKLLLRISKGKDFYESALIVSNPKLEDCGGYMCIMNSENTTDVVDFNLHIKGAETAPAPIIYDAGKSSMDETSGAFTMDFSVHCLEVPESVVWERRDHSGAKILLGRLNGRECIISTGRYVFTVRKGSDNIYVLKMEIKGAGLSDEGRYSCKVTNRYGEVTQNFKVKISEGIKPPVFLGEPTVDRMFHTEEDFIITVVVKVASPDRPTVKWINPNNGVVSNSSSYLQSIFTYEEGGSYLAELVLMVSTMASSLLLAEADNQSQLDAKRKCTICFTNQCSGASKKTNTLAIRSGEPIPSTSRESPSKVYDRIRRETEPYLSRSFKRSHGYVPYGQPFNQSSSYSFFSIKKGTVDRRAEVSLKVKKVCVSRNVKLPEQ</sequence>
<dbReference type="InterPro" id="IPR007110">
    <property type="entry name" value="Ig-like_dom"/>
</dbReference>
<dbReference type="PANTHER" id="PTHR45080">
    <property type="entry name" value="CONTACTIN 5"/>
    <property type="match status" value="1"/>
</dbReference>
<dbReference type="Pfam" id="PF07679">
    <property type="entry name" value="I-set"/>
    <property type="match status" value="1"/>
</dbReference>
<dbReference type="Proteomes" id="UP000024635">
    <property type="component" value="Unassembled WGS sequence"/>
</dbReference>
<dbReference type="EMBL" id="JARK01001351">
    <property type="protein sequence ID" value="EYC23711.1"/>
    <property type="molecule type" value="Genomic_DNA"/>
</dbReference>
<name>A0A016V8V2_9BILA</name>
<proteinExistence type="predicted"/>
<dbReference type="InterPro" id="IPR050958">
    <property type="entry name" value="Cell_Adh-Cytoskel_Orgn"/>
</dbReference>
<protein>
    <recommendedName>
        <fullName evidence="4">Ig-like domain-containing protein</fullName>
    </recommendedName>
</protein>
<reference evidence="6" key="1">
    <citation type="journal article" date="2015" name="Nat. Genet.">
        <title>The genome and transcriptome of the zoonotic hookworm Ancylostoma ceylanicum identify infection-specific gene families.</title>
        <authorList>
            <person name="Schwarz E.M."/>
            <person name="Hu Y."/>
            <person name="Antoshechkin I."/>
            <person name="Miller M.M."/>
            <person name="Sternberg P.W."/>
            <person name="Aroian R.V."/>
        </authorList>
    </citation>
    <scope>NUCLEOTIDE SEQUENCE</scope>
    <source>
        <strain evidence="6">HY135</strain>
    </source>
</reference>
<dbReference type="InterPro" id="IPR003599">
    <property type="entry name" value="Ig_sub"/>
</dbReference>
<dbReference type="PANTHER" id="PTHR45080:SF8">
    <property type="entry name" value="IG-LIKE DOMAIN-CONTAINING PROTEIN"/>
    <property type="match status" value="1"/>
</dbReference>
<gene>
    <name evidence="5" type="primary">Acey_s0015.g2799</name>
    <name evidence="5" type="ORF">Y032_0015g2799</name>
</gene>
<keyword evidence="1" id="KW-0732">Signal</keyword>
<evidence type="ECO:0000256" key="1">
    <source>
        <dbReference type="ARBA" id="ARBA00022729"/>
    </source>
</evidence>
<evidence type="ECO:0000256" key="3">
    <source>
        <dbReference type="ARBA" id="ARBA00023319"/>
    </source>
</evidence>
<keyword evidence="6" id="KW-1185">Reference proteome</keyword>
<dbReference type="InterPro" id="IPR013783">
    <property type="entry name" value="Ig-like_fold"/>
</dbReference>
<dbReference type="GO" id="GO:0007156">
    <property type="term" value="P:homophilic cell adhesion via plasma membrane adhesion molecules"/>
    <property type="evidence" value="ECO:0007669"/>
    <property type="project" value="TreeGrafter"/>
</dbReference>
<evidence type="ECO:0000313" key="6">
    <source>
        <dbReference type="Proteomes" id="UP000024635"/>
    </source>
</evidence>
<dbReference type="Gene3D" id="2.60.40.10">
    <property type="entry name" value="Immunoglobulins"/>
    <property type="match status" value="2"/>
</dbReference>
<dbReference type="SMART" id="SM00409">
    <property type="entry name" value="IG"/>
    <property type="match status" value="2"/>
</dbReference>
<dbReference type="InterPro" id="IPR013098">
    <property type="entry name" value="Ig_I-set"/>
</dbReference>
<feature type="domain" description="Ig-like" evidence="4">
    <location>
        <begin position="11"/>
        <end position="105"/>
    </location>
</feature>
<dbReference type="GO" id="GO:0005886">
    <property type="term" value="C:plasma membrane"/>
    <property type="evidence" value="ECO:0007669"/>
    <property type="project" value="TreeGrafter"/>
</dbReference>